<comment type="caution">
    <text evidence="1">The sequence shown here is derived from an EMBL/GenBank/DDBJ whole genome shotgun (WGS) entry which is preliminary data.</text>
</comment>
<dbReference type="InterPro" id="IPR039181">
    <property type="entry name" value="Elapor1/2"/>
</dbReference>
<dbReference type="PANTHER" id="PTHR22727">
    <property type="entry name" value="PROTEIN CBG13728"/>
    <property type="match status" value="1"/>
</dbReference>
<organism evidence="1 2">
    <name type="scientific">Timema podura</name>
    <name type="common">Walking stick</name>
    <dbReference type="NCBI Taxonomy" id="61482"/>
    <lineage>
        <taxon>Eukaryota</taxon>
        <taxon>Metazoa</taxon>
        <taxon>Ecdysozoa</taxon>
        <taxon>Arthropoda</taxon>
        <taxon>Hexapoda</taxon>
        <taxon>Insecta</taxon>
        <taxon>Pterygota</taxon>
        <taxon>Neoptera</taxon>
        <taxon>Polyneoptera</taxon>
        <taxon>Phasmatodea</taxon>
        <taxon>Timematodea</taxon>
        <taxon>Timematoidea</taxon>
        <taxon>Timematidae</taxon>
        <taxon>Timema</taxon>
    </lineage>
</organism>
<evidence type="ECO:0000313" key="1">
    <source>
        <dbReference type="EMBL" id="CAG2067079.1"/>
    </source>
</evidence>
<feature type="non-terminal residue" evidence="1">
    <location>
        <position position="180"/>
    </location>
</feature>
<dbReference type="EMBL" id="CAJPIN010063185">
    <property type="protein sequence ID" value="CAG2067079.1"/>
    <property type="molecule type" value="Genomic_DNA"/>
</dbReference>
<dbReference type="PANTHER" id="PTHR22727:SF15">
    <property type="entry name" value="MRH DOMAIN-CONTAINING PROTEIN"/>
    <property type="match status" value="1"/>
</dbReference>
<gene>
    <name evidence="1" type="ORF">TPAB3V08_LOCUS14022</name>
</gene>
<reference evidence="1" key="1">
    <citation type="submission" date="2021-03" db="EMBL/GenBank/DDBJ databases">
        <authorList>
            <person name="Tran Van P."/>
        </authorList>
    </citation>
    <scope>NUCLEOTIDE SEQUENCE</scope>
</reference>
<dbReference type="Proteomes" id="UP001153148">
    <property type="component" value="Unassembled WGS sequence"/>
</dbReference>
<dbReference type="SUPFAM" id="SSF57184">
    <property type="entry name" value="Growth factor receptor domain"/>
    <property type="match status" value="1"/>
</dbReference>
<protein>
    <recommendedName>
        <fullName evidence="3">Tyrosine-protein kinase ephrin type A/B receptor-like domain-containing protein</fullName>
    </recommendedName>
</protein>
<proteinExistence type="predicted"/>
<name>A0ABN7PLK7_TIMPD</name>
<dbReference type="Gene3D" id="2.10.50.10">
    <property type="entry name" value="Tumor Necrosis Factor Receptor, subunit A, domain 2"/>
    <property type="match status" value="1"/>
</dbReference>
<dbReference type="InterPro" id="IPR009030">
    <property type="entry name" value="Growth_fac_rcpt_cys_sf"/>
</dbReference>
<sequence length="180" mass="19292">MQNDSYTFSWAFQKLKLGQDPMDAELDDDVAKIFSINITNTIDGGAAVCLPCHQELEDRGCIPCPPGQYIDPNTTACTPCPPDTTVSDPLAYGEDSCKACGPGLSSFDGVSCTTKCIFTLDGTQYDLRSLTNPHLVKGSQLFTASGAQYYHLFNISLCGETAAVCSNNFSYQAEGDSAQV</sequence>
<accession>A0ABN7PLK7</accession>
<evidence type="ECO:0008006" key="3">
    <source>
        <dbReference type="Google" id="ProtNLM"/>
    </source>
</evidence>
<evidence type="ECO:0000313" key="2">
    <source>
        <dbReference type="Proteomes" id="UP001153148"/>
    </source>
</evidence>
<keyword evidence="2" id="KW-1185">Reference proteome</keyword>